<dbReference type="Proteomes" id="UP000005237">
    <property type="component" value="Unassembled WGS sequence"/>
</dbReference>
<evidence type="ECO:0000256" key="1">
    <source>
        <dbReference type="SAM" id="MobiDB-lite"/>
    </source>
</evidence>
<reference evidence="2" key="2">
    <citation type="submission" date="2022-06" db="UniProtKB">
        <authorList>
            <consortium name="EnsemblMetazoa"/>
        </authorList>
    </citation>
    <scope>IDENTIFICATION</scope>
    <source>
        <strain evidence="2">DF5081</strain>
    </source>
</reference>
<accession>A0A8R1ICK3</accession>
<keyword evidence="3" id="KW-1185">Reference proteome</keyword>
<feature type="compositionally biased region" description="Basic residues" evidence="1">
    <location>
        <begin position="95"/>
        <end position="105"/>
    </location>
</feature>
<organism evidence="2 3">
    <name type="scientific">Caenorhabditis japonica</name>
    <dbReference type="NCBI Taxonomy" id="281687"/>
    <lineage>
        <taxon>Eukaryota</taxon>
        <taxon>Metazoa</taxon>
        <taxon>Ecdysozoa</taxon>
        <taxon>Nematoda</taxon>
        <taxon>Chromadorea</taxon>
        <taxon>Rhabditida</taxon>
        <taxon>Rhabditina</taxon>
        <taxon>Rhabditomorpha</taxon>
        <taxon>Rhabditoidea</taxon>
        <taxon>Rhabditidae</taxon>
        <taxon>Peloderinae</taxon>
        <taxon>Caenorhabditis</taxon>
    </lineage>
</organism>
<protein>
    <submittedName>
        <fullName evidence="2">Uncharacterized protein</fullName>
    </submittedName>
</protein>
<dbReference type="EnsemblMetazoa" id="CJA27318b.1">
    <property type="protein sequence ID" value="CJA27318b.1"/>
    <property type="gene ID" value="WBGene00182890"/>
</dbReference>
<feature type="compositionally biased region" description="Acidic residues" evidence="1">
    <location>
        <begin position="61"/>
        <end position="75"/>
    </location>
</feature>
<feature type="region of interest" description="Disordered" evidence="1">
    <location>
        <begin position="45"/>
        <end position="105"/>
    </location>
</feature>
<name>A0A8R1ICK3_CAEJA</name>
<dbReference type="AlphaFoldDB" id="A0A8R1ICK3"/>
<proteinExistence type="predicted"/>
<reference evidence="3" key="1">
    <citation type="submission" date="2010-08" db="EMBL/GenBank/DDBJ databases">
        <authorList>
            <consortium name="Caenorhabditis japonica Sequencing Consortium"/>
            <person name="Wilson R.K."/>
        </authorList>
    </citation>
    <scope>NUCLEOTIDE SEQUENCE [LARGE SCALE GENOMIC DNA]</scope>
    <source>
        <strain evidence="3">DF5081</strain>
    </source>
</reference>
<sequence length="199" mass="23510">MGEKEQEKRKKELAEEGRRWLANLDDFFLDDVKKLVTERLENTQHVTAFLNYSSSSGSEDRSDDDDEDEEEDDEEKEKKLTSGKKGSRKEEKNGKNRKNAKKKKKKKVNFTDFYFGAEESNFKNAGGKKEVLHHNEFMGLKSEAFVLRDEEKESKFFCKARKQPARLEMWAEPNLLARQQTNMAHFRCLRISRLPHFFY</sequence>
<evidence type="ECO:0000313" key="2">
    <source>
        <dbReference type="EnsemblMetazoa" id="CJA27318b.1"/>
    </source>
</evidence>
<evidence type="ECO:0000313" key="3">
    <source>
        <dbReference type="Proteomes" id="UP000005237"/>
    </source>
</evidence>